<dbReference type="GO" id="GO:0061710">
    <property type="term" value="F:L-threonylcarbamoyladenylate synthase"/>
    <property type="evidence" value="ECO:0007669"/>
    <property type="project" value="UniProtKB-EC"/>
</dbReference>
<dbReference type="Proteomes" id="UP000535182">
    <property type="component" value="Unassembled WGS sequence"/>
</dbReference>
<dbReference type="EC" id="2.7.7.87" evidence="3 13"/>
<evidence type="ECO:0000313" key="16">
    <source>
        <dbReference type="EMBL" id="MBB5331007.1"/>
    </source>
</evidence>
<keyword evidence="5 13" id="KW-0963">Cytoplasm</keyword>
<accession>A0A9X0QIB7</accession>
<evidence type="ECO:0000256" key="9">
    <source>
        <dbReference type="ARBA" id="ARBA00022741"/>
    </source>
</evidence>
<dbReference type="AlphaFoldDB" id="A0A9X0QIB7"/>
<dbReference type="InterPro" id="IPR005145">
    <property type="entry name" value="Sua5_C"/>
</dbReference>
<feature type="binding site" evidence="14">
    <location>
        <position position="242"/>
    </location>
    <ligand>
        <name>ATP</name>
        <dbReference type="ChEBI" id="CHEBI:30616"/>
    </ligand>
</feature>
<dbReference type="EMBL" id="JACHEB010000012">
    <property type="protein sequence ID" value="MBB5331007.1"/>
    <property type="molecule type" value="Genomic_DNA"/>
</dbReference>
<dbReference type="GO" id="GO:0005737">
    <property type="term" value="C:cytoplasm"/>
    <property type="evidence" value="ECO:0007669"/>
    <property type="project" value="UniProtKB-SubCell"/>
</dbReference>
<keyword evidence="6 13" id="KW-0808">Transferase</keyword>
<feature type="binding site" evidence="14">
    <location>
        <position position="200"/>
    </location>
    <ligand>
        <name>ATP</name>
        <dbReference type="ChEBI" id="CHEBI:30616"/>
    </ligand>
</feature>
<feature type="binding site" evidence="14">
    <location>
        <position position="73"/>
    </location>
    <ligand>
        <name>L-threonine</name>
        <dbReference type="ChEBI" id="CHEBI:57926"/>
    </ligand>
</feature>
<dbReference type="FunFam" id="3.90.870.10:FF:000009">
    <property type="entry name" value="Threonylcarbamoyl-AMP synthase, putative"/>
    <property type="match status" value="1"/>
</dbReference>
<reference evidence="16 17" key="1">
    <citation type="submission" date="2020-08" db="EMBL/GenBank/DDBJ databases">
        <title>Genomic Encyclopedia of Type Strains, Phase IV (KMG-V): Genome sequencing to study the core and pangenomes of soil and plant-associated prokaryotes.</title>
        <authorList>
            <person name="Whitman W."/>
        </authorList>
    </citation>
    <scope>NUCLEOTIDE SEQUENCE [LARGE SCALE GENOMIC DNA]</scope>
    <source>
        <strain evidence="16 17">X5P2</strain>
    </source>
</reference>
<evidence type="ECO:0000256" key="12">
    <source>
        <dbReference type="ARBA" id="ARBA00048366"/>
    </source>
</evidence>
<evidence type="ECO:0000256" key="6">
    <source>
        <dbReference type="ARBA" id="ARBA00022679"/>
    </source>
</evidence>
<dbReference type="GO" id="GO:0000049">
    <property type="term" value="F:tRNA binding"/>
    <property type="evidence" value="ECO:0007669"/>
    <property type="project" value="TreeGrafter"/>
</dbReference>
<comment type="similarity">
    <text evidence="2 13">Belongs to the SUA5 family.</text>
</comment>
<dbReference type="SUPFAM" id="SSF55821">
    <property type="entry name" value="YrdC/RibB"/>
    <property type="match status" value="1"/>
</dbReference>
<feature type="binding site" evidence="14">
    <location>
        <position position="126"/>
    </location>
    <ligand>
        <name>L-threonine</name>
        <dbReference type="ChEBI" id="CHEBI:57926"/>
    </ligand>
</feature>
<evidence type="ECO:0000313" key="17">
    <source>
        <dbReference type="Proteomes" id="UP000535182"/>
    </source>
</evidence>
<keyword evidence="8 13" id="KW-0548">Nucleotidyltransferase</keyword>
<keyword evidence="17" id="KW-1185">Reference proteome</keyword>
<evidence type="ECO:0000256" key="10">
    <source>
        <dbReference type="ARBA" id="ARBA00022840"/>
    </source>
</evidence>
<dbReference type="Gene3D" id="3.90.870.10">
    <property type="entry name" value="DHBP synthase"/>
    <property type="match status" value="1"/>
</dbReference>
<dbReference type="PANTHER" id="PTHR17490:SF16">
    <property type="entry name" value="THREONYLCARBAMOYL-AMP SYNTHASE"/>
    <property type="match status" value="1"/>
</dbReference>
<evidence type="ECO:0000256" key="7">
    <source>
        <dbReference type="ARBA" id="ARBA00022694"/>
    </source>
</evidence>
<evidence type="ECO:0000256" key="5">
    <source>
        <dbReference type="ARBA" id="ARBA00022490"/>
    </source>
</evidence>
<dbReference type="PANTHER" id="PTHR17490">
    <property type="entry name" value="SUA5"/>
    <property type="match status" value="1"/>
</dbReference>
<keyword evidence="9 13" id="KW-0547">Nucleotide-binding</keyword>
<evidence type="ECO:0000256" key="1">
    <source>
        <dbReference type="ARBA" id="ARBA00004496"/>
    </source>
</evidence>
<dbReference type="NCBIfam" id="TIGR00057">
    <property type="entry name" value="L-threonylcarbamoyladenylate synthase"/>
    <property type="match status" value="1"/>
</dbReference>
<keyword evidence="10 13" id="KW-0067">ATP-binding</keyword>
<dbReference type="Gene3D" id="3.40.50.11030">
    <property type="entry name" value="Threonylcarbamoyl-AMP synthase, C-terminal domain"/>
    <property type="match status" value="1"/>
</dbReference>
<proteinExistence type="inferred from homology"/>
<dbReference type="InterPro" id="IPR010923">
    <property type="entry name" value="T(6)A37_SUA5"/>
</dbReference>
<gene>
    <name evidence="16" type="ORF">HDF14_004644</name>
</gene>
<feature type="domain" description="YrdC-like" evidence="15">
    <location>
        <begin position="19"/>
        <end position="204"/>
    </location>
</feature>
<evidence type="ECO:0000256" key="3">
    <source>
        <dbReference type="ARBA" id="ARBA00012584"/>
    </source>
</evidence>
<dbReference type="GO" id="GO:0005524">
    <property type="term" value="F:ATP binding"/>
    <property type="evidence" value="ECO:0007669"/>
    <property type="project" value="UniProtKB-UniRule"/>
</dbReference>
<dbReference type="InterPro" id="IPR038385">
    <property type="entry name" value="Sua5/YwlC_C"/>
</dbReference>
<dbReference type="PIRSF" id="PIRSF004930">
    <property type="entry name" value="Tln_factor_SUA5"/>
    <property type="match status" value="1"/>
</dbReference>
<evidence type="ECO:0000259" key="15">
    <source>
        <dbReference type="PROSITE" id="PS51163"/>
    </source>
</evidence>
<comment type="function">
    <text evidence="13">Required for the formation of a threonylcarbamoyl group on adenosine at position 37 (t(6)A37) in tRNAs that read codons beginning with adenine.</text>
</comment>
<evidence type="ECO:0000256" key="2">
    <source>
        <dbReference type="ARBA" id="ARBA00007663"/>
    </source>
</evidence>
<name>A0A9X0QIB7_9BACT</name>
<feature type="binding site" evidence="14">
    <location>
        <position position="156"/>
    </location>
    <ligand>
        <name>ATP</name>
        <dbReference type="ChEBI" id="CHEBI:30616"/>
    </ligand>
</feature>
<dbReference type="RefSeq" id="WP_183980875.1">
    <property type="nucleotide sequence ID" value="NZ_JACHEB010000012.1"/>
</dbReference>
<sequence>MSKHDSPAERETLRLSTSPQDITRAAEILRNGGTVAFPTETVYGLGANALDPNAVANIFLAKNRPHWDPLIVHVSNRAMLDEVATVSDRAERLIKAFWPGPLTLLLQRTEKIPDAVTANRPLVGVRMPAHPLAQALLEATGLPLAAPSANRFGHTSPTTAAHVLQDLDHRIDAVIDGGATSVGVESTVLDPNPSPMVLYRPGAITPAMLESIAGPVTIYTAPQQTTSTPQSLPSPGVGIRHYAPRARLILVDNEADLNSHLAATEGRIGVMLPQGWTIPTSHVEVFRWSSIEDPTALAQTLFAGLRDLDDRGVTTILCPLPKPEGLGLAIRDRLKKAAKTN</sequence>
<dbReference type="GO" id="GO:0008033">
    <property type="term" value="P:tRNA processing"/>
    <property type="evidence" value="ECO:0007669"/>
    <property type="project" value="UniProtKB-KW"/>
</dbReference>
<evidence type="ECO:0000256" key="4">
    <source>
        <dbReference type="ARBA" id="ARBA00015492"/>
    </source>
</evidence>
<evidence type="ECO:0000256" key="11">
    <source>
        <dbReference type="ARBA" id="ARBA00029774"/>
    </source>
</evidence>
<organism evidence="16 17">
    <name type="scientific">Tunturiibacter gelidiferens</name>
    <dbReference type="NCBI Taxonomy" id="3069689"/>
    <lineage>
        <taxon>Bacteria</taxon>
        <taxon>Pseudomonadati</taxon>
        <taxon>Acidobacteriota</taxon>
        <taxon>Terriglobia</taxon>
        <taxon>Terriglobales</taxon>
        <taxon>Acidobacteriaceae</taxon>
        <taxon>Tunturiibacter</taxon>
    </lineage>
</organism>
<dbReference type="InterPro" id="IPR017945">
    <property type="entry name" value="DHBP_synth_RibB-like_a/b_dom"/>
</dbReference>
<dbReference type="Pfam" id="PF03481">
    <property type="entry name" value="Sua5_C"/>
    <property type="match status" value="1"/>
</dbReference>
<feature type="binding site" evidence="14">
    <location>
        <position position="64"/>
    </location>
    <ligand>
        <name>ATP</name>
        <dbReference type="ChEBI" id="CHEBI:30616"/>
    </ligand>
</feature>
<dbReference type="InterPro" id="IPR050156">
    <property type="entry name" value="TC-AMP_synthase_SUA5"/>
</dbReference>
<dbReference type="PROSITE" id="PS51163">
    <property type="entry name" value="YRDC"/>
    <property type="match status" value="1"/>
</dbReference>
<evidence type="ECO:0000256" key="8">
    <source>
        <dbReference type="ARBA" id="ARBA00022695"/>
    </source>
</evidence>
<comment type="catalytic activity">
    <reaction evidence="12 13">
        <text>L-threonine + hydrogencarbonate + ATP = L-threonylcarbamoyladenylate + diphosphate + H2O</text>
        <dbReference type="Rhea" id="RHEA:36407"/>
        <dbReference type="ChEBI" id="CHEBI:15377"/>
        <dbReference type="ChEBI" id="CHEBI:17544"/>
        <dbReference type="ChEBI" id="CHEBI:30616"/>
        <dbReference type="ChEBI" id="CHEBI:33019"/>
        <dbReference type="ChEBI" id="CHEBI:57926"/>
        <dbReference type="ChEBI" id="CHEBI:73682"/>
        <dbReference type="EC" id="2.7.7.87"/>
    </reaction>
</comment>
<comment type="subcellular location">
    <subcellularLocation>
        <location evidence="1 13">Cytoplasm</location>
    </subcellularLocation>
</comment>
<dbReference type="GO" id="GO:0006450">
    <property type="term" value="P:regulation of translational fidelity"/>
    <property type="evidence" value="ECO:0007669"/>
    <property type="project" value="TreeGrafter"/>
</dbReference>
<feature type="binding site" evidence="14">
    <location>
        <position position="148"/>
    </location>
    <ligand>
        <name>ATP</name>
        <dbReference type="ChEBI" id="CHEBI:30616"/>
    </ligand>
</feature>
<dbReference type="InterPro" id="IPR006070">
    <property type="entry name" value="Sua5-like_dom"/>
</dbReference>
<evidence type="ECO:0000256" key="13">
    <source>
        <dbReference type="PIRNR" id="PIRNR004930"/>
    </source>
</evidence>
<protein>
    <recommendedName>
        <fullName evidence="4 13">Threonylcarbamoyl-AMP synthase</fullName>
        <shortName evidence="13">TC-AMP synthase</shortName>
        <ecNumber evidence="3 13">2.7.7.87</ecNumber>
    </recommendedName>
    <alternativeName>
        <fullName evidence="11 13">L-threonylcarbamoyladenylate synthase</fullName>
    </alternativeName>
</protein>
<feature type="binding site" evidence="14">
    <location>
        <position position="186"/>
    </location>
    <ligand>
        <name>L-threonine</name>
        <dbReference type="ChEBI" id="CHEBI:57926"/>
    </ligand>
</feature>
<dbReference type="Pfam" id="PF01300">
    <property type="entry name" value="Sua5_yciO_yrdC"/>
    <property type="match status" value="1"/>
</dbReference>
<feature type="binding site" evidence="14">
    <location>
        <position position="146"/>
    </location>
    <ligand>
        <name>L-threonine</name>
        <dbReference type="ChEBI" id="CHEBI:57926"/>
    </ligand>
</feature>
<evidence type="ECO:0000256" key="14">
    <source>
        <dbReference type="PIRSR" id="PIRSR004930-1"/>
    </source>
</evidence>
<feature type="binding site" evidence="14">
    <location>
        <position position="41"/>
    </location>
    <ligand>
        <name>L-threonine</name>
        <dbReference type="ChEBI" id="CHEBI:57926"/>
    </ligand>
</feature>
<dbReference type="GO" id="GO:0003725">
    <property type="term" value="F:double-stranded RNA binding"/>
    <property type="evidence" value="ECO:0007669"/>
    <property type="project" value="UniProtKB-UniRule"/>
</dbReference>
<keyword evidence="7 13" id="KW-0819">tRNA processing</keyword>
<comment type="caution">
    <text evidence="16">The sequence shown here is derived from an EMBL/GenBank/DDBJ whole genome shotgun (WGS) entry which is preliminary data.</text>
</comment>